<feature type="binding site" evidence="17">
    <location>
        <position position="362"/>
    </location>
    <ligand>
        <name>UDP-N-acetyl-alpha-D-glucosamine</name>
        <dbReference type="ChEBI" id="CHEBI:57705"/>
    </ligand>
</feature>
<keyword evidence="21" id="KW-1185">Reference proteome</keyword>
<feature type="binding site" evidence="17">
    <location>
        <position position="452"/>
    </location>
    <ligand>
        <name>acetyl-CoA</name>
        <dbReference type="ChEBI" id="CHEBI:57288"/>
    </ligand>
</feature>
<dbReference type="NCBIfam" id="TIGR01173">
    <property type="entry name" value="glmU"/>
    <property type="match status" value="1"/>
</dbReference>
<keyword evidence="9 17" id="KW-0133">Cell shape</keyword>
<keyword evidence="10 17" id="KW-0573">Peptidoglycan synthesis</keyword>
<keyword evidence="8 17" id="KW-0460">Magnesium</keyword>
<evidence type="ECO:0000256" key="8">
    <source>
        <dbReference type="ARBA" id="ARBA00022842"/>
    </source>
</evidence>
<evidence type="ECO:0000256" key="17">
    <source>
        <dbReference type="HAMAP-Rule" id="MF_01631"/>
    </source>
</evidence>
<dbReference type="SUPFAM" id="SSF51161">
    <property type="entry name" value="Trimeric LpxA-like enzymes"/>
    <property type="match status" value="1"/>
</dbReference>
<dbReference type="InterPro" id="IPR038009">
    <property type="entry name" value="GlmU_C_LbH"/>
</dbReference>
<comment type="catalytic activity">
    <reaction evidence="14 17">
        <text>alpha-D-glucosamine 1-phosphate + acetyl-CoA = N-acetyl-alpha-D-glucosamine 1-phosphate + CoA + H(+)</text>
        <dbReference type="Rhea" id="RHEA:13725"/>
        <dbReference type="ChEBI" id="CHEBI:15378"/>
        <dbReference type="ChEBI" id="CHEBI:57287"/>
        <dbReference type="ChEBI" id="CHEBI:57288"/>
        <dbReference type="ChEBI" id="CHEBI:57776"/>
        <dbReference type="ChEBI" id="CHEBI:58516"/>
        <dbReference type="EC" id="2.3.1.157"/>
    </reaction>
</comment>
<evidence type="ECO:0000256" key="15">
    <source>
        <dbReference type="ARBA" id="ARBA00048493"/>
    </source>
</evidence>
<dbReference type="EMBL" id="JBHUOP010000008">
    <property type="protein sequence ID" value="MFD2841737.1"/>
    <property type="molecule type" value="Genomic_DNA"/>
</dbReference>
<evidence type="ECO:0000256" key="18">
    <source>
        <dbReference type="SAM" id="MobiDB-lite"/>
    </source>
</evidence>
<keyword evidence="3 17" id="KW-0963">Cytoplasm</keyword>
<dbReference type="Gene3D" id="3.90.550.10">
    <property type="entry name" value="Spore Coat Polysaccharide Biosynthesis Protein SpsA, Chain A"/>
    <property type="match status" value="1"/>
</dbReference>
<feature type="binding site" evidence="17">
    <location>
        <begin position="12"/>
        <end position="15"/>
    </location>
    <ligand>
        <name>UDP-N-acetyl-alpha-D-glucosamine</name>
        <dbReference type="ChEBI" id="CHEBI:57705"/>
    </ligand>
</feature>
<feature type="region of interest" description="Pyrophosphorylase" evidence="17">
    <location>
        <begin position="1"/>
        <end position="259"/>
    </location>
</feature>
<dbReference type="CDD" id="cd02540">
    <property type="entry name" value="GT2_GlmU_N_bac"/>
    <property type="match status" value="1"/>
</dbReference>
<keyword evidence="11 17" id="KW-0511">Multifunctional enzyme</keyword>
<feature type="binding site" evidence="17">
    <location>
        <position position="257"/>
    </location>
    <ligand>
        <name>Mg(2+)</name>
        <dbReference type="ChEBI" id="CHEBI:18420"/>
    </ligand>
</feature>
<dbReference type="NCBIfam" id="NF010932">
    <property type="entry name" value="PRK14352.1"/>
    <property type="match status" value="1"/>
</dbReference>
<proteinExistence type="inferred from homology"/>
<dbReference type="GO" id="GO:0003977">
    <property type="term" value="F:UDP-N-acetylglucosamine diphosphorylase activity"/>
    <property type="evidence" value="ECO:0007669"/>
    <property type="project" value="UniProtKB-EC"/>
</dbReference>
<comment type="pathway">
    <text evidence="17">Nucleotide-sugar biosynthesis; UDP-N-acetyl-alpha-D-glucosamine biosynthesis; UDP-N-acetyl-alpha-D-glucosamine from N-acetyl-alpha-D-glucosamine 1-phosphate: step 1/1.</text>
</comment>
<feature type="domain" description="MobA-like NTP transferase" evidence="19">
    <location>
        <begin position="9"/>
        <end position="161"/>
    </location>
</feature>
<evidence type="ECO:0000313" key="20">
    <source>
        <dbReference type="EMBL" id="MFD2841737.1"/>
    </source>
</evidence>
<feature type="binding site" evidence="17">
    <location>
        <begin position="84"/>
        <end position="85"/>
    </location>
    <ligand>
        <name>UDP-N-acetyl-alpha-D-glucosamine</name>
        <dbReference type="ChEBI" id="CHEBI:57705"/>
    </ligand>
</feature>
<feature type="binding site" evidence="17">
    <location>
        <position position="26"/>
    </location>
    <ligand>
        <name>UDP-N-acetyl-alpha-D-glucosamine</name>
        <dbReference type="ChEBI" id="CHEBI:57705"/>
    </ligand>
</feature>
<dbReference type="InterPro" id="IPR005882">
    <property type="entry name" value="Bifunctional_GlmU"/>
</dbReference>
<comment type="cofactor">
    <cofactor evidence="17">
        <name>Mg(2+)</name>
        <dbReference type="ChEBI" id="CHEBI:18420"/>
    </cofactor>
    <text evidence="17">Binds 1 Mg(2+) ion per subunit.</text>
</comment>
<evidence type="ECO:0000259" key="19">
    <source>
        <dbReference type="Pfam" id="PF12804"/>
    </source>
</evidence>
<keyword evidence="5 17" id="KW-0548">Nucleotidyltransferase</keyword>
<evidence type="ECO:0000313" key="21">
    <source>
        <dbReference type="Proteomes" id="UP001597391"/>
    </source>
</evidence>
<feature type="binding site" evidence="17">
    <location>
        <position position="169"/>
    </location>
    <ligand>
        <name>UDP-N-acetyl-alpha-D-glucosamine</name>
        <dbReference type="ChEBI" id="CHEBI:57705"/>
    </ligand>
</feature>
<dbReference type="EC" id="2.3.1.157" evidence="17"/>
<dbReference type="InterPro" id="IPR025877">
    <property type="entry name" value="MobA-like_NTP_Trfase"/>
</dbReference>
<evidence type="ECO:0000256" key="2">
    <source>
        <dbReference type="ARBA" id="ARBA00007947"/>
    </source>
</evidence>
<evidence type="ECO:0000256" key="12">
    <source>
        <dbReference type="ARBA" id="ARBA00023315"/>
    </source>
</evidence>
<comment type="function">
    <text evidence="16 17">Catalyzes the last two sequential reactions in the de novo biosynthetic pathway for UDP-N-acetylglucosamine (UDP-GlcNAc). The C-terminal domain catalyzes the transfer of acetyl group from acetyl coenzyme A to glucosamine-1-phosphate (GlcN-1-P) to produce N-acetylglucosamine-1-phosphate (GlcNAc-1-P), which is converted into UDP-GlcNAc by the transfer of uridine 5-monophosphate (from uridine 5-triphosphate), a reaction catalyzed by the N-terminal domain.</text>
</comment>
<accession>A0ABW5XJI6</accession>
<dbReference type="InterPro" id="IPR011004">
    <property type="entry name" value="Trimer_LpxA-like_sf"/>
</dbReference>
<evidence type="ECO:0000256" key="13">
    <source>
        <dbReference type="ARBA" id="ARBA00023316"/>
    </source>
</evidence>
<feature type="binding site" evidence="17">
    <location>
        <position position="199"/>
    </location>
    <ligand>
        <name>UDP-N-acetyl-alpha-D-glucosamine</name>
        <dbReference type="ChEBI" id="CHEBI:57705"/>
    </ligand>
</feature>
<name>A0ABW5XJI6_9MICO</name>
<keyword evidence="7 17" id="KW-0677">Repeat</keyword>
<dbReference type="PANTHER" id="PTHR43584">
    <property type="entry name" value="NUCLEOTIDYL TRANSFERASE"/>
    <property type="match status" value="1"/>
</dbReference>
<feature type="binding site" evidence="17">
    <location>
        <begin position="130"/>
        <end position="132"/>
    </location>
    <ligand>
        <name>UDP-N-acetyl-alpha-D-glucosamine</name>
        <dbReference type="ChEBI" id="CHEBI:57705"/>
    </ligand>
</feature>
<comment type="subcellular location">
    <subcellularLocation>
        <location evidence="17">Cytoplasm</location>
    </subcellularLocation>
</comment>
<keyword evidence="4 17" id="KW-0808">Transferase</keyword>
<sequence>MTTAQPAAVIVLAAGEGTRMKSATPKVLHTLAGRSMLGHALTAAAGINPERIAVVVRYERDQVAEHVLELNAQAIIVDQDAIPGTGRAVQCALGVLDATVHAAQVIDGVPLGAEGQGVSGGLEGPVVVVSGDVPMLDAEALAELLEAHVSGGNAVTVLTTELEDATGYGRIVREADGSVAGIVEHKDATEEQHRIREINSGTYVFDAAVLRRALGSVDRNNSQGEVYLTDVLALAREEGGVVRAIRTDDPWLVEGANDRAQMSVLRAEFNRRIVEHWMLEGVTIVDPATTWIDVQVELEQDVTILPGTQLHGETTVATGATIGPDTTLTNVVVEKGATITRTHGSDARIGERATVGPFAYLRPGTVLGVKGKIGTFVETKNAVIGDGSKVPHLSYAGDVEIGEGTNIGAGSIFVNYDGVNKHRSTVGAFSRTGANNLFVAPVNIGDGVYTAAGSVIRQDVPAGSLAVSAGTQRNIEGWVERRRPGTDSAEAAAQARAHGGAPAAALGAQALDELARAEAPHGSEAVQPARNGTNVSPQSYTVPETQTPFEGTDK</sequence>
<keyword evidence="12 17" id="KW-0012">Acyltransferase</keyword>
<organism evidence="20 21">
    <name type="scientific">Populibacterium corticicola</name>
    <dbReference type="NCBI Taxonomy" id="1812826"/>
    <lineage>
        <taxon>Bacteria</taxon>
        <taxon>Bacillati</taxon>
        <taxon>Actinomycetota</taxon>
        <taxon>Actinomycetes</taxon>
        <taxon>Micrococcales</taxon>
        <taxon>Jonesiaceae</taxon>
        <taxon>Populibacterium</taxon>
    </lineage>
</organism>
<evidence type="ECO:0000256" key="10">
    <source>
        <dbReference type="ARBA" id="ARBA00022984"/>
    </source>
</evidence>
<dbReference type="Gene3D" id="2.160.10.10">
    <property type="entry name" value="Hexapeptide repeat proteins"/>
    <property type="match status" value="1"/>
</dbReference>
<comment type="similarity">
    <text evidence="2 17">In the N-terminal section; belongs to the N-acetylglucosamine-1-phosphate uridyltransferase family.</text>
</comment>
<feature type="binding site" evidence="17">
    <location>
        <position position="184"/>
    </location>
    <ligand>
        <name>UDP-N-acetyl-alpha-D-glucosamine</name>
        <dbReference type="ChEBI" id="CHEBI:57705"/>
    </ligand>
</feature>
<reference evidence="21" key="1">
    <citation type="journal article" date="2019" name="Int. J. Syst. Evol. Microbiol.">
        <title>The Global Catalogue of Microorganisms (GCM) 10K type strain sequencing project: providing services to taxonomists for standard genome sequencing and annotation.</title>
        <authorList>
            <consortium name="The Broad Institute Genomics Platform"/>
            <consortium name="The Broad Institute Genome Sequencing Center for Infectious Disease"/>
            <person name="Wu L."/>
            <person name="Ma J."/>
        </authorList>
    </citation>
    <scope>NUCLEOTIDE SEQUENCE [LARGE SCALE GENOMIC DNA]</scope>
    <source>
        <strain evidence="21">KCTC 33576</strain>
    </source>
</reference>
<comment type="similarity">
    <text evidence="1 17">In the C-terminal section; belongs to the transferase hexapeptide repeat family.</text>
</comment>
<dbReference type="SUPFAM" id="SSF53448">
    <property type="entry name" value="Nucleotide-diphospho-sugar transferases"/>
    <property type="match status" value="1"/>
</dbReference>
<feature type="binding site" evidence="17">
    <location>
        <position position="409"/>
    </location>
    <ligand>
        <name>acetyl-CoA</name>
        <dbReference type="ChEBI" id="CHEBI:57288"/>
    </ligand>
</feature>
<dbReference type="HAMAP" id="MF_01631">
    <property type="entry name" value="GlmU"/>
    <property type="match status" value="1"/>
</dbReference>
<evidence type="ECO:0000256" key="3">
    <source>
        <dbReference type="ARBA" id="ARBA00022490"/>
    </source>
</evidence>
<comment type="caution">
    <text evidence="20">The sequence shown here is derived from an EMBL/GenBank/DDBJ whole genome shotgun (WGS) entry which is preliminary data.</text>
</comment>
<feature type="compositionally biased region" description="Polar residues" evidence="18">
    <location>
        <begin position="530"/>
        <end position="554"/>
    </location>
</feature>
<dbReference type="EC" id="2.7.7.23" evidence="17"/>
<evidence type="ECO:0000256" key="6">
    <source>
        <dbReference type="ARBA" id="ARBA00022723"/>
    </source>
</evidence>
<comment type="catalytic activity">
    <reaction evidence="15 17">
        <text>N-acetyl-alpha-D-glucosamine 1-phosphate + UTP + H(+) = UDP-N-acetyl-alpha-D-glucosamine + diphosphate</text>
        <dbReference type="Rhea" id="RHEA:13509"/>
        <dbReference type="ChEBI" id="CHEBI:15378"/>
        <dbReference type="ChEBI" id="CHEBI:33019"/>
        <dbReference type="ChEBI" id="CHEBI:46398"/>
        <dbReference type="ChEBI" id="CHEBI:57705"/>
        <dbReference type="ChEBI" id="CHEBI:57776"/>
        <dbReference type="EC" id="2.7.7.23"/>
    </reaction>
</comment>
<comment type="pathway">
    <text evidence="17">Bacterial outer membrane biogenesis; LPS lipid A biosynthesis.</text>
</comment>
<feature type="binding site" evidence="17">
    <location>
        <position position="380"/>
    </location>
    <ligand>
        <name>UDP-N-acetyl-alpha-D-glucosamine</name>
        <dbReference type="ChEBI" id="CHEBI:57705"/>
    </ligand>
</feature>
<feature type="binding site" evidence="17">
    <location>
        <position position="257"/>
    </location>
    <ligand>
        <name>UDP-N-acetyl-alpha-D-glucosamine</name>
        <dbReference type="ChEBI" id="CHEBI:57705"/>
    </ligand>
</feature>
<comment type="caution">
    <text evidence="17">Lacks conserved residue(s) required for the propagation of feature annotation.</text>
</comment>
<comment type="subunit">
    <text evidence="17">Homotrimer.</text>
</comment>
<feature type="binding site" evidence="17">
    <location>
        <position position="79"/>
    </location>
    <ligand>
        <name>UDP-N-acetyl-alpha-D-glucosamine</name>
        <dbReference type="ChEBI" id="CHEBI:57705"/>
    </ligand>
</feature>
<dbReference type="RefSeq" id="WP_377468062.1">
    <property type="nucleotide sequence ID" value="NZ_JBHUOP010000008.1"/>
</dbReference>
<protein>
    <recommendedName>
        <fullName evidence="17">Bifunctional protein GlmU</fullName>
    </recommendedName>
    <domain>
        <recommendedName>
            <fullName evidence="17">UDP-N-acetylglucosamine pyrophosphorylase</fullName>
            <ecNumber evidence="17">2.7.7.23</ecNumber>
        </recommendedName>
        <alternativeName>
            <fullName evidence="17">N-acetylglucosamine-1-phosphate uridyltransferase</fullName>
        </alternativeName>
    </domain>
    <domain>
        <recommendedName>
            <fullName evidence="17">Glucosamine-1-phosphate N-acetyltransferase</fullName>
            <ecNumber evidence="17">2.3.1.157</ecNumber>
        </recommendedName>
    </domain>
</protein>
<evidence type="ECO:0000256" key="4">
    <source>
        <dbReference type="ARBA" id="ARBA00022679"/>
    </source>
</evidence>
<feature type="active site" description="Proton acceptor" evidence="17">
    <location>
        <position position="392"/>
    </location>
</feature>
<evidence type="ECO:0000256" key="11">
    <source>
        <dbReference type="ARBA" id="ARBA00023268"/>
    </source>
</evidence>
<keyword evidence="6 17" id="KW-0479">Metal-binding</keyword>
<feature type="region of interest" description="N-acetyltransferase" evidence="17">
    <location>
        <begin position="281"/>
        <end position="554"/>
    </location>
</feature>
<feature type="region of interest" description="Disordered" evidence="18">
    <location>
        <begin position="516"/>
        <end position="554"/>
    </location>
</feature>
<comment type="pathway">
    <text evidence="17">Nucleotide-sugar biosynthesis; UDP-N-acetyl-alpha-D-glucosamine biosynthesis; N-acetyl-alpha-D-glucosamine 1-phosphate from alpha-D-glucosamine 6-phosphate (route II): step 2/2.</text>
</comment>
<evidence type="ECO:0000256" key="5">
    <source>
        <dbReference type="ARBA" id="ARBA00022695"/>
    </source>
</evidence>
<feature type="binding site" evidence="17">
    <location>
        <position position="395"/>
    </location>
    <ligand>
        <name>UDP-N-acetyl-alpha-D-glucosamine</name>
        <dbReference type="ChEBI" id="CHEBI:57705"/>
    </ligand>
</feature>
<dbReference type="Pfam" id="PF12804">
    <property type="entry name" value="NTP_transf_3"/>
    <property type="match status" value="1"/>
</dbReference>
<dbReference type="PANTHER" id="PTHR43584:SF3">
    <property type="entry name" value="BIFUNCTIONAL PROTEIN GLMU"/>
    <property type="match status" value="1"/>
</dbReference>
<dbReference type="Proteomes" id="UP001597391">
    <property type="component" value="Unassembled WGS sequence"/>
</dbReference>
<gene>
    <name evidence="17 20" type="primary">glmU</name>
    <name evidence="20" type="ORF">ACFSYH_14320</name>
</gene>
<evidence type="ECO:0000256" key="9">
    <source>
        <dbReference type="ARBA" id="ARBA00022960"/>
    </source>
</evidence>
<feature type="binding site" evidence="17">
    <location>
        <position position="406"/>
    </location>
    <ligand>
        <name>UDP-N-acetyl-alpha-D-glucosamine</name>
        <dbReference type="ChEBI" id="CHEBI:57705"/>
    </ligand>
</feature>
<dbReference type="InterPro" id="IPR050065">
    <property type="entry name" value="GlmU-like"/>
</dbReference>
<evidence type="ECO:0000256" key="1">
    <source>
        <dbReference type="ARBA" id="ARBA00007707"/>
    </source>
</evidence>
<feature type="binding site" evidence="17">
    <location>
        <position position="132"/>
    </location>
    <ligand>
        <name>Mg(2+)</name>
        <dbReference type="ChEBI" id="CHEBI:18420"/>
    </ligand>
</feature>
<feature type="binding site" evidence="17">
    <location>
        <begin position="415"/>
        <end position="416"/>
    </location>
    <ligand>
        <name>acetyl-CoA</name>
        <dbReference type="ChEBI" id="CHEBI:57288"/>
    </ligand>
</feature>
<evidence type="ECO:0000256" key="16">
    <source>
        <dbReference type="ARBA" id="ARBA00049628"/>
    </source>
</evidence>
<dbReference type="CDD" id="cd03353">
    <property type="entry name" value="LbH_GlmU_C"/>
    <property type="match status" value="1"/>
</dbReference>
<dbReference type="InterPro" id="IPR029044">
    <property type="entry name" value="Nucleotide-diphossugar_trans"/>
</dbReference>
<evidence type="ECO:0000256" key="7">
    <source>
        <dbReference type="ARBA" id="ARBA00022737"/>
    </source>
</evidence>
<evidence type="ECO:0000256" key="14">
    <source>
        <dbReference type="ARBA" id="ARBA00048247"/>
    </source>
</evidence>
<feature type="region of interest" description="Linker" evidence="17">
    <location>
        <begin position="260"/>
        <end position="280"/>
    </location>
</feature>
<keyword evidence="13 17" id="KW-0961">Cell wall biogenesis/degradation</keyword>